<dbReference type="CDD" id="cd00037">
    <property type="entry name" value="CLECT"/>
    <property type="match status" value="1"/>
</dbReference>
<evidence type="ECO:0000256" key="1">
    <source>
        <dbReference type="ARBA" id="ARBA00004208"/>
    </source>
</evidence>
<evidence type="ECO:0000256" key="4">
    <source>
        <dbReference type="ARBA" id="ARBA00022844"/>
    </source>
</evidence>
<feature type="transmembrane region" description="Helical" evidence="15">
    <location>
        <begin position="34"/>
        <end position="59"/>
    </location>
</feature>
<comment type="subcellular location">
    <subcellularLocation>
        <location evidence="2">Host membrane</location>
        <topology evidence="2">Single-pass type II membrane protein</topology>
    </subcellularLocation>
    <subcellularLocation>
        <location evidence="1">Virion membrane</location>
        <topology evidence="1">Single-pass type II membrane protein</topology>
    </subcellularLocation>
</comment>
<evidence type="ECO:0000313" key="17">
    <source>
        <dbReference type="Proteomes" id="UP000217350"/>
    </source>
</evidence>
<evidence type="ECO:0000256" key="15">
    <source>
        <dbReference type="SAM" id="Phobius"/>
    </source>
</evidence>
<dbReference type="OrthoDB" id="26275at10239"/>
<evidence type="ECO:0000256" key="11">
    <source>
        <dbReference type="ARBA" id="ARBA00034751"/>
    </source>
</evidence>
<dbReference type="InterPro" id="IPR016186">
    <property type="entry name" value="C-type_lectin-like/link_sf"/>
</dbReference>
<dbReference type="SUPFAM" id="SSF56436">
    <property type="entry name" value="C-type lectin-like"/>
    <property type="match status" value="1"/>
</dbReference>
<evidence type="ECO:0000256" key="3">
    <source>
        <dbReference type="ARBA" id="ARBA00022692"/>
    </source>
</evidence>
<dbReference type="Proteomes" id="UP000217350">
    <property type="component" value="Segment"/>
</dbReference>
<gene>
    <name evidence="16" type="ORF">Murmansk-150</name>
</gene>
<keyword evidence="5" id="KW-1043">Host membrane</keyword>
<dbReference type="InterPro" id="IPR016187">
    <property type="entry name" value="CTDL_fold"/>
</dbReference>
<evidence type="ECO:0000256" key="8">
    <source>
        <dbReference type="ARBA" id="ARBA00023136"/>
    </source>
</evidence>
<evidence type="ECO:0000256" key="7">
    <source>
        <dbReference type="ARBA" id="ARBA00022989"/>
    </source>
</evidence>
<evidence type="ECO:0000256" key="10">
    <source>
        <dbReference type="ARBA" id="ARBA00023180"/>
    </source>
</evidence>
<evidence type="ECO:0000256" key="12">
    <source>
        <dbReference type="ARBA" id="ARBA00034879"/>
    </source>
</evidence>
<keyword evidence="10" id="KW-0325">Glycoprotein</keyword>
<evidence type="ECO:0000313" key="16">
    <source>
        <dbReference type="EMBL" id="AST09345.1"/>
    </source>
</evidence>
<keyword evidence="4" id="KW-0946">Virion</keyword>
<keyword evidence="3 15" id="KW-0812">Transmembrane</keyword>
<comment type="similarity">
    <text evidence="11">Belongs to the orthopoxvirus OPG161 family.</text>
</comment>
<protein>
    <recommendedName>
        <fullName evidence="12">Protein OPG161</fullName>
    </recommendedName>
</protein>
<evidence type="ECO:0000256" key="13">
    <source>
        <dbReference type="ARBA" id="ARBA00046059"/>
    </source>
</evidence>
<keyword evidence="17" id="KW-1185">Reference proteome</keyword>
<sequence length="185" mass="20513">MMTPEKVDVEDQTSVFSATVYGSKQSKKNKKKRALGLCIRISIIVSLVSMISISAFLIVKLNQCMSANESASLTLSTDRVTSGSQHVSSAATSGVNFDKCEGLVYQSNCYTLSTEHKSFDEAKSACEDDNATLPSKTDVENNWLINYMDDTWGENGNPIVKEEKDEYDIDVTTEVRKYFCVKKMA</sequence>
<evidence type="ECO:0000256" key="14">
    <source>
        <dbReference type="ARBA" id="ARBA00046978"/>
    </source>
</evidence>
<evidence type="ECO:0000256" key="2">
    <source>
        <dbReference type="ARBA" id="ARBA00004597"/>
    </source>
</evidence>
<keyword evidence="7 15" id="KW-1133">Transmembrane helix</keyword>
<keyword evidence="9" id="KW-1015">Disulfide bond</keyword>
<dbReference type="Gene3D" id="3.10.100.10">
    <property type="entry name" value="Mannose-Binding Protein A, subunit A"/>
    <property type="match status" value="1"/>
</dbReference>
<dbReference type="GO" id="GO:0033644">
    <property type="term" value="C:host cell membrane"/>
    <property type="evidence" value="ECO:0007669"/>
    <property type="project" value="UniProtKB-SubCell"/>
</dbReference>
<keyword evidence="6" id="KW-0735">Signal-anchor</keyword>
<accession>A0A223FMX8</accession>
<reference evidence="16" key="1">
    <citation type="journal article" date="2017" name="Virus Genes">
        <title>Two novel poxviruses with unusual genome rearrangements: NY_014 and Murmansk.</title>
        <authorList>
            <person name="Smithson C."/>
            <person name="Meyer H."/>
            <person name="Gigante C.M."/>
            <person name="Gao J."/>
            <person name="Zhao H."/>
            <person name="Batra D."/>
            <person name="Damon I."/>
            <person name="Upton C."/>
            <person name="Li Y."/>
        </authorList>
    </citation>
    <scope>NUCLEOTIDE SEQUENCE [LARGE SCALE GENOMIC DNA]</scope>
    <source>
        <strain evidence="16">LEIV-11411</strain>
    </source>
</reference>
<evidence type="ECO:0000256" key="5">
    <source>
        <dbReference type="ARBA" id="ARBA00022870"/>
    </source>
</evidence>
<proteinExistence type="inferred from homology"/>
<dbReference type="EMBL" id="MF001304">
    <property type="protein sequence ID" value="AST09345.1"/>
    <property type="molecule type" value="Genomic_DNA"/>
</dbReference>
<name>A0A223FMX8_9POXV</name>
<dbReference type="InterPro" id="IPR009238">
    <property type="entry name" value="Chordopox_A33R"/>
</dbReference>
<evidence type="ECO:0000256" key="9">
    <source>
        <dbReference type="ARBA" id="ARBA00023157"/>
    </source>
</evidence>
<keyword evidence="8 15" id="KW-0472">Membrane</keyword>
<organism evidence="16">
    <name type="scientific">Murmansk poxvirus</name>
    <dbReference type="NCBI Taxonomy" id="2025359"/>
    <lineage>
        <taxon>Viruses</taxon>
        <taxon>Varidnaviria</taxon>
        <taxon>Bamfordvirae</taxon>
        <taxon>Nucleocytoviricota</taxon>
        <taxon>Pokkesviricetes</taxon>
        <taxon>Chitovirales</taxon>
        <taxon>Poxviridae</taxon>
        <taxon>Chordopoxvirinae</taxon>
        <taxon>Centapoxvirus</taxon>
        <taxon>Centapoxvirus microtuspox</taxon>
        <taxon>Murmansk microtuspox virus</taxon>
    </lineage>
</organism>
<dbReference type="Pfam" id="PF05966">
    <property type="entry name" value="Chordopox_A33R"/>
    <property type="match status" value="1"/>
</dbReference>
<evidence type="ECO:0000256" key="6">
    <source>
        <dbReference type="ARBA" id="ARBA00022968"/>
    </source>
</evidence>
<comment type="function">
    <text evidence="13">Forms a complex with OPG162 and OPG190 to coordinate the incorporation of OPG164 into wrapped enveloped virion (EV) membranes and, subsequently, the production of actin tails. Therefore plays an essential role in efficient cell-to-cell spread of viral particles.</text>
</comment>
<comment type="subunit">
    <text evidence="14">Homodimer, disulfide-linked. Interacts with protein OPG190. Interacts (via C-terminus) with protein OPG164. Interacts with OPG162.</text>
</comment>
<dbReference type="GO" id="GO:0055036">
    <property type="term" value="C:virion membrane"/>
    <property type="evidence" value="ECO:0007669"/>
    <property type="project" value="UniProtKB-SubCell"/>
</dbReference>